<evidence type="ECO:0008006" key="4">
    <source>
        <dbReference type="Google" id="ProtNLM"/>
    </source>
</evidence>
<dbReference type="Proteomes" id="UP001153636">
    <property type="component" value="Chromosome 1"/>
</dbReference>
<keyword evidence="3" id="KW-1185">Reference proteome</keyword>
<protein>
    <recommendedName>
        <fullName evidence="4">Phorbol-ester/DAG-type domain-containing protein</fullName>
    </recommendedName>
</protein>
<evidence type="ECO:0000313" key="2">
    <source>
        <dbReference type="EMBL" id="CAH1098852.1"/>
    </source>
</evidence>
<feature type="compositionally biased region" description="Polar residues" evidence="1">
    <location>
        <begin position="151"/>
        <end position="160"/>
    </location>
</feature>
<feature type="region of interest" description="Disordered" evidence="1">
    <location>
        <begin position="125"/>
        <end position="162"/>
    </location>
</feature>
<organism evidence="2 3">
    <name type="scientific">Psylliodes chrysocephalus</name>
    <dbReference type="NCBI Taxonomy" id="3402493"/>
    <lineage>
        <taxon>Eukaryota</taxon>
        <taxon>Metazoa</taxon>
        <taxon>Ecdysozoa</taxon>
        <taxon>Arthropoda</taxon>
        <taxon>Hexapoda</taxon>
        <taxon>Insecta</taxon>
        <taxon>Pterygota</taxon>
        <taxon>Neoptera</taxon>
        <taxon>Endopterygota</taxon>
        <taxon>Coleoptera</taxon>
        <taxon>Polyphaga</taxon>
        <taxon>Cucujiformia</taxon>
        <taxon>Chrysomeloidea</taxon>
        <taxon>Chrysomelidae</taxon>
        <taxon>Galerucinae</taxon>
        <taxon>Alticini</taxon>
        <taxon>Psylliodes</taxon>
    </lineage>
</organism>
<dbReference type="SUPFAM" id="SSF57889">
    <property type="entry name" value="Cysteine-rich domain"/>
    <property type="match status" value="1"/>
</dbReference>
<accession>A0A9P0CHQ7</accession>
<gene>
    <name evidence="2" type="ORF">PSYICH_LOCUS491</name>
</gene>
<dbReference type="OrthoDB" id="6781336at2759"/>
<dbReference type="InterPro" id="IPR046349">
    <property type="entry name" value="C1-like_sf"/>
</dbReference>
<evidence type="ECO:0000256" key="1">
    <source>
        <dbReference type="SAM" id="MobiDB-lite"/>
    </source>
</evidence>
<sequence>MSESIKCVLPCLRCKNTVTTGIKCIQCGRLSHKSCLEILKITLLSKETVNCCNQSATTKNTNIKKTEIPTSFQQIDGNESMRVSYLERIIRDKESIIENLHFTLEALKEQLDLLKAYKSSTSEGFQSQIHQDRSKPSNSSGLSESHRSELKSMQNHTEQNFKLPKTDIIGVKPNNPITKTALATALYNEESKNTLTSIINLEKDVRPKALLVGSLEGNTSDGTLRASDFVKTSEFHYHATNFAPDVSSENLQKHLKKFAPNVKTL</sequence>
<evidence type="ECO:0000313" key="3">
    <source>
        <dbReference type="Proteomes" id="UP001153636"/>
    </source>
</evidence>
<dbReference type="EMBL" id="OV651813">
    <property type="protein sequence ID" value="CAH1098852.1"/>
    <property type="molecule type" value="Genomic_DNA"/>
</dbReference>
<reference evidence="2" key="1">
    <citation type="submission" date="2022-01" db="EMBL/GenBank/DDBJ databases">
        <authorList>
            <person name="King R."/>
        </authorList>
    </citation>
    <scope>NUCLEOTIDE SEQUENCE</scope>
</reference>
<dbReference type="AlphaFoldDB" id="A0A9P0CHQ7"/>
<proteinExistence type="predicted"/>
<name>A0A9P0CHQ7_9CUCU</name>